<gene>
    <name evidence="1" type="ORF">OXX778_LOCUS18760</name>
</gene>
<comment type="caution">
    <text evidence="1">The sequence shown here is derived from an EMBL/GenBank/DDBJ whole genome shotgun (WGS) entry which is preliminary data.</text>
</comment>
<keyword evidence="2" id="KW-1185">Reference proteome</keyword>
<evidence type="ECO:0000313" key="1">
    <source>
        <dbReference type="EMBL" id="CAF1049614.1"/>
    </source>
</evidence>
<evidence type="ECO:0000313" key="2">
    <source>
        <dbReference type="Proteomes" id="UP000663879"/>
    </source>
</evidence>
<reference evidence="1" key="1">
    <citation type="submission" date="2021-02" db="EMBL/GenBank/DDBJ databases">
        <authorList>
            <person name="Nowell W R."/>
        </authorList>
    </citation>
    <scope>NUCLEOTIDE SEQUENCE</scope>
    <source>
        <strain evidence="1">Ploen Becks lab</strain>
    </source>
</reference>
<organism evidence="1 2">
    <name type="scientific">Brachionus calyciflorus</name>
    <dbReference type="NCBI Taxonomy" id="104777"/>
    <lineage>
        <taxon>Eukaryota</taxon>
        <taxon>Metazoa</taxon>
        <taxon>Spiralia</taxon>
        <taxon>Gnathifera</taxon>
        <taxon>Rotifera</taxon>
        <taxon>Eurotatoria</taxon>
        <taxon>Monogononta</taxon>
        <taxon>Pseudotrocha</taxon>
        <taxon>Ploima</taxon>
        <taxon>Brachionidae</taxon>
        <taxon>Brachionus</taxon>
    </lineage>
</organism>
<proteinExistence type="predicted"/>
<accession>A0A814KHQ5</accession>
<protein>
    <submittedName>
        <fullName evidence="1">Uncharacterized protein</fullName>
    </submittedName>
</protein>
<sequence>MTNSVTEMQHLNLFLDYIFQYYDPETNHLRIGTKELDNYKLLYLDSYETLLKLLDLEGLDVEKILFYIIFVFFYIEDEIMCRNEPNYESTKFNHYLLIFLKENFKINDKELAMDEFYELLKLEFKIERFIKSILKDDSHKNQELFQSVVPNELKCIVIHKSEQTDEEINEKLKENENYINKPVLLGFDAIWDKI</sequence>
<dbReference type="Proteomes" id="UP000663879">
    <property type="component" value="Unassembled WGS sequence"/>
</dbReference>
<dbReference type="EMBL" id="CAJNOC010005334">
    <property type="protein sequence ID" value="CAF1049614.1"/>
    <property type="molecule type" value="Genomic_DNA"/>
</dbReference>
<name>A0A814KHQ5_9BILA</name>
<dbReference type="AlphaFoldDB" id="A0A814KHQ5"/>